<keyword evidence="4" id="KW-0408">Iron</keyword>
<evidence type="ECO:0000256" key="3">
    <source>
        <dbReference type="ARBA" id="ARBA00022723"/>
    </source>
</evidence>
<accession>A0A917SHJ9</accession>
<keyword evidence="1" id="KW-0813">Transport</keyword>
<sequence length="149" mass="16517">MNAHEMSANVPSMRPAVTAQIQAETGLDEVVLRDLVHAFYAKVRMDPDLGPIFADRISNWGPHLDRMTAFWSSVALMTGKYHGAPVQKHVGLPVIWAHFDRWLDLFRETAGEVCSPAGAKHVTERAERIARSLNMAVQDARESGVPDLS</sequence>
<dbReference type="Pfam" id="PF01152">
    <property type="entry name" value="Bac_globin"/>
    <property type="match status" value="1"/>
</dbReference>
<dbReference type="RefSeq" id="WP_229669112.1">
    <property type="nucleotide sequence ID" value="NZ_BMLF01000001.1"/>
</dbReference>
<protein>
    <submittedName>
        <fullName evidence="5">Preprotein translocase subunit TatC</fullName>
    </submittedName>
</protein>
<dbReference type="SUPFAM" id="SSF46458">
    <property type="entry name" value="Globin-like"/>
    <property type="match status" value="1"/>
</dbReference>
<name>A0A917SHJ9_9RHOB</name>
<keyword evidence="6" id="KW-1185">Reference proteome</keyword>
<dbReference type="Gene3D" id="1.10.490.10">
    <property type="entry name" value="Globins"/>
    <property type="match status" value="1"/>
</dbReference>
<keyword evidence="2" id="KW-0349">Heme</keyword>
<evidence type="ECO:0000256" key="2">
    <source>
        <dbReference type="ARBA" id="ARBA00022617"/>
    </source>
</evidence>
<dbReference type="GO" id="GO:0046872">
    <property type="term" value="F:metal ion binding"/>
    <property type="evidence" value="ECO:0007669"/>
    <property type="project" value="UniProtKB-KW"/>
</dbReference>
<organism evidence="5 6">
    <name type="scientific">Pseudooceanicola nanhaiensis</name>
    <dbReference type="NCBI Taxonomy" id="375761"/>
    <lineage>
        <taxon>Bacteria</taxon>
        <taxon>Pseudomonadati</taxon>
        <taxon>Pseudomonadota</taxon>
        <taxon>Alphaproteobacteria</taxon>
        <taxon>Rhodobacterales</taxon>
        <taxon>Paracoccaceae</taxon>
        <taxon>Pseudooceanicola</taxon>
    </lineage>
</organism>
<dbReference type="InterPro" id="IPR009050">
    <property type="entry name" value="Globin-like_sf"/>
</dbReference>
<dbReference type="Proteomes" id="UP000649829">
    <property type="component" value="Unassembled WGS sequence"/>
</dbReference>
<evidence type="ECO:0000313" key="6">
    <source>
        <dbReference type="Proteomes" id="UP000649829"/>
    </source>
</evidence>
<evidence type="ECO:0000313" key="5">
    <source>
        <dbReference type="EMBL" id="GGL82206.1"/>
    </source>
</evidence>
<dbReference type="GO" id="GO:0020037">
    <property type="term" value="F:heme binding"/>
    <property type="evidence" value="ECO:0007669"/>
    <property type="project" value="InterPro"/>
</dbReference>
<evidence type="ECO:0000256" key="4">
    <source>
        <dbReference type="ARBA" id="ARBA00023004"/>
    </source>
</evidence>
<dbReference type="CDD" id="cd08916">
    <property type="entry name" value="TrHb3_P"/>
    <property type="match status" value="1"/>
</dbReference>
<dbReference type="InterPro" id="IPR001486">
    <property type="entry name" value="Hemoglobin_trunc"/>
</dbReference>
<keyword evidence="3" id="KW-0479">Metal-binding</keyword>
<dbReference type="GO" id="GO:0019825">
    <property type="term" value="F:oxygen binding"/>
    <property type="evidence" value="ECO:0007669"/>
    <property type="project" value="InterPro"/>
</dbReference>
<reference evidence="5" key="1">
    <citation type="journal article" date="2014" name="Int. J. Syst. Evol. Microbiol.">
        <title>Complete genome sequence of Corynebacterium casei LMG S-19264T (=DSM 44701T), isolated from a smear-ripened cheese.</title>
        <authorList>
            <consortium name="US DOE Joint Genome Institute (JGI-PGF)"/>
            <person name="Walter F."/>
            <person name="Albersmeier A."/>
            <person name="Kalinowski J."/>
            <person name="Ruckert C."/>
        </authorList>
    </citation>
    <scope>NUCLEOTIDE SEQUENCE</scope>
    <source>
        <strain evidence="5">CGMCC 1.6293</strain>
    </source>
</reference>
<comment type="caution">
    <text evidence="5">The sequence shown here is derived from an EMBL/GenBank/DDBJ whole genome shotgun (WGS) entry which is preliminary data.</text>
</comment>
<evidence type="ECO:0000256" key="1">
    <source>
        <dbReference type="ARBA" id="ARBA00022448"/>
    </source>
</evidence>
<proteinExistence type="predicted"/>
<gene>
    <name evidence="5" type="ORF">GCM10011534_00330</name>
</gene>
<dbReference type="AlphaFoldDB" id="A0A917SHJ9"/>
<dbReference type="InterPro" id="IPR012292">
    <property type="entry name" value="Globin/Proto"/>
</dbReference>
<reference evidence="5" key="2">
    <citation type="submission" date="2020-09" db="EMBL/GenBank/DDBJ databases">
        <authorList>
            <person name="Sun Q."/>
            <person name="Zhou Y."/>
        </authorList>
    </citation>
    <scope>NUCLEOTIDE SEQUENCE</scope>
    <source>
        <strain evidence="5">CGMCC 1.6293</strain>
    </source>
</reference>
<dbReference type="EMBL" id="BMLF01000001">
    <property type="protein sequence ID" value="GGL82206.1"/>
    <property type="molecule type" value="Genomic_DNA"/>
</dbReference>